<evidence type="ECO:0000313" key="1">
    <source>
        <dbReference type="EMBL" id="GAU99902.1"/>
    </source>
</evidence>
<sequence length="52" mass="5726">MADIQEVEIPILEEQGGNGRMEKLGARAVIRRGSLQDDTHHRNQVDLGITAS</sequence>
<dbReference type="AlphaFoldDB" id="A0A1D1VII3"/>
<protein>
    <submittedName>
        <fullName evidence="1">Uncharacterized protein</fullName>
    </submittedName>
</protein>
<accession>A0A1D1VII3</accession>
<gene>
    <name evidence="1" type="primary">RvY_10837-1</name>
    <name evidence="1" type="synonym">RvY_10837.1</name>
    <name evidence="1" type="ORF">RvY_10837</name>
</gene>
<keyword evidence="2" id="KW-1185">Reference proteome</keyword>
<comment type="caution">
    <text evidence="1">The sequence shown here is derived from an EMBL/GenBank/DDBJ whole genome shotgun (WGS) entry which is preliminary data.</text>
</comment>
<reference evidence="1 2" key="1">
    <citation type="journal article" date="2016" name="Nat. Commun.">
        <title>Extremotolerant tardigrade genome and improved radiotolerance of human cultured cells by tardigrade-unique protein.</title>
        <authorList>
            <person name="Hashimoto T."/>
            <person name="Horikawa D.D."/>
            <person name="Saito Y."/>
            <person name="Kuwahara H."/>
            <person name="Kozuka-Hata H."/>
            <person name="Shin-I T."/>
            <person name="Minakuchi Y."/>
            <person name="Ohishi K."/>
            <person name="Motoyama A."/>
            <person name="Aizu T."/>
            <person name="Enomoto A."/>
            <person name="Kondo K."/>
            <person name="Tanaka S."/>
            <person name="Hara Y."/>
            <person name="Koshikawa S."/>
            <person name="Sagara H."/>
            <person name="Miura T."/>
            <person name="Yokobori S."/>
            <person name="Miyagawa K."/>
            <person name="Suzuki Y."/>
            <person name="Kubo T."/>
            <person name="Oyama M."/>
            <person name="Kohara Y."/>
            <person name="Fujiyama A."/>
            <person name="Arakawa K."/>
            <person name="Katayama T."/>
            <person name="Toyoda A."/>
            <person name="Kunieda T."/>
        </authorList>
    </citation>
    <scope>NUCLEOTIDE SEQUENCE [LARGE SCALE GENOMIC DNA]</scope>
    <source>
        <strain evidence="1 2">YOKOZUNA-1</strain>
    </source>
</reference>
<evidence type="ECO:0000313" key="2">
    <source>
        <dbReference type="Proteomes" id="UP000186922"/>
    </source>
</evidence>
<dbReference type="EMBL" id="BDGG01000005">
    <property type="protein sequence ID" value="GAU99902.1"/>
    <property type="molecule type" value="Genomic_DNA"/>
</dbReference>
<proteinExistence type="predicted"/>
<dbReference type="Proteomes" id="UP000186922">
    <property type="component" value="Unassembled WGS sequence"/>
</dbReference>
<organism evidence="1 2">
    <name type="scientific">Ramazzottius varieornatus</name>
    <name type="common">Water bear</name>
    <name type="synonym">Tardigrade</name>
    <dbReference type="NCBI Taxonomy" id="947166"/>
    <lineage>
        <taxon>Eukaryota</taxon>
        <taxon>Metazoa</taxon>
        <taxon>Ecdysozoa</taxon>
        <taxon>Tardigrada</taxon>
        <taxon>Eutardigrada</taxon>
        <taxon>Parachela</taxon>
        <taxon>Hypsibioidea</taxon>
        <taxon>Ramazzottiidae</taxon>
        <taxon>Ramazzottius</taxon>
    </lineage>
</organism>
<name>A0A1D1VII3_RAMVA</name>